<feature type="region of interest" description="Disordered" evidence="1">
    <location>
        <begin position="1"/>
        <end position="23"/>
    </location>
</feature>
<reference evidence="2 3" key="1">
    <citation type="submission" date="2015-07" db="EMBL/GenBank/DDBJ databases">
        <title>High-quality genome of monoxenous trypanosomatid Leptomonas pyrrhocoris.</title>
        <authorList>
            <person name="Flegontov P."/>
            <person name="Butenko A."/>
            <person name="Firsov S."/>
            <person name="Vlcek C."/>
            <person name="Logacheva M.D."/>
            <person name="Field M."/>
            <person name="Filatov D."/>
            <person name="Flegontova O."/>
            <person name="Gerasimov E."/>
            <person name="Jackson A.P."/>
            <person name="Kelly S."/>
            <person name="Opperdoes F."/>
            <person name="O'Reilly A."/>
            <person name="Votypka J."/>
            <person name="Yurchenko V."/>
            <person name="Lukes J."/>
        </authorList>
    </citation>
    <scope>NUCLEOTIDE SEQUENCE [LARGE SCALE GENOMIC DNA]</scope>
    <source>
        <strain evidence="2">H10</strain>
    </source>
</reference>
<name>A0A0M9GBB5_LEPPY</name>
<feature type="compositionally biased region" description="Polar residues" evidence="1">
    <location>
        <begin position="1571"/>
        <end position="1580"/>
    </location>
</feature>
<feature type="compositionally biased region" description="Polar residues" evidence="1">
    <location>
        <begin position="1684"/>
        <end position="1698"/>
    </location>
</feature>
<feature type="region of interest" description="Disordered" evidence="1">
    <location>
        <begin position="729"/>
        <end position="921"/>
    </location>
</feature>
<feature type="region of interest" description="Disordered" evidence="1">
    <location>
        <begin position="205"/>
        <end position="310"/>
    </location>
</feature>
<feature type="region of interest" description="Disordered" evidence="1">
    <location>
        <begin position="1898"/>
        <end position="1923"/>
    </location>
</feature>
<dbReference type="RefSeq" id="XP_015665231.1">
    <property type="nucleotide sequence ID" value="XM_015797223.1"/>
</dbReference>
<dbReference type="VEuPathDB" id="TriTrypDB:LpyrH10_01_8580"/>
<feature type="compositionally biased region" description="Polar residues" evidence="1">
    <location>
        <begin position="1278"/>
        <end position="1296"/>
    </location>
</feature>
<feature type="region of interest" description="Disordered" evidence="1">
    <location>
        <begin position="1278"/>
        <end position="1299"/>
    </location>
</feature>
<evidence type="ECO:0000313" key="2">
    <source>
        <dbReference type="EMBL" id="KPA86793.1"/>
    </source>
</evidence>
<feature type="compositionally biased region" description="Low complexity" evidence="1">
    <location>
        <begin position="245"/>
        <end position="307"/>
    </location>
</feature>
<feature type="region of interest" description="Disordered" evidence="1">
    <location>
        <begin position="465"/>
        <end position="545"/>
    </location>
</feature>
<feature type="compositionally biased region" description="Polar residues" evidence="1">
    <location>
        <begin position="479"/>
        <end position="488"/>
    </location>
</feature>
<feature type="compositionally biased region" description="Low complexity" evidence="1">
    <location>
        <begin position="205"/>
        <end position="214"/>
    </location>
</feature>
<dbReference type="EMBL" id="LGTL01000001">
    <property type="protein sequence ID" value="KPA86792.1"/>
    <property type="molecule type" value="Genomic_DNA"/>
</dbReference>
<dbReference type="EMBL" id="LGTL01000001">
    <property type="protein sequence ID" value="KPA86793.1"/>
    <property type="molecule type" value="Genomic_DNA"/>
</dbReference>
<dbReference type="GeneID" id="26901155"/>
<feature type="compositionally biased region" description="Low complexity" evidence="1">
    <location>
        <begin position="994"/>
        <end position="1006"/>
    </location>
</feature>
<organism evidence="2 3">
    <name type="scientific">Leptomonas pyrrhocoris</name>
    <name type="common">Firebug parasite</name>
    <dbReference type="NCBI Taxonomy" id="157538"/>
    <lineage>
        <taxon>Eukaryota</taxon>
        <taxon>Discoba</taxon>
        <taxon>Euglenozoa</taxon>
        <taxon>Kinetoplastea</taxon>
        <taxon>Metakinetoplastina</taxon>
        <taxon>Trypanosomatida</taxon>
        <taxon>Trypanosomatidae</taxon>
        <taxon>Leishmaniinae</taxon>
        <taxon>Leptomonas</taxon>
    </lineage>
</organism>
<sequence>MGGANGESEAAQPTNGGSVASPAATTDAPFAASPVLARPLPFLSVTYPVIMATASLQSLLAAVGHLEGDFRASGDAIVAAAHLSTTHAETRAMPKAPSSSSSSSTDASLLATLDSLASATTRGDAEVSRELTSLRRCVEALTQELHDLAECYPKLQSCAATMAGAQGRAPSVSTPNSVRAGNSVATRMSISGYSPSASAVAGAAAAPATPGSSPQRLSFVTPTASPQLQPGSFASRGGNGGGLGDSMRSPASMMPSATTTPARPATRSAGTTDTPAALTPAARPLSTSPGRTTAAAATQPSNAASPTFPSVDSFADRVDLQHLPASQLPSTACAESVKTYLANCVEWPPRPRKRNVRSLTPRRHGRDDGDDDNGDDSCSEKHAATRKGAREEAQEAAEEDDGFHTPATTASRQERDDTNGGRAASRSVVAVGQRRCARSDTDNFLRRLTEESPYDMSMLWAASRSPDSSNNFVHGGSRAPSQGSNSSADEGEGDPPRRVSASDAAARTSNGGGGAGPKGKRMRSRPPHETQRITEATNTGLRLGRPTIMESVDALVLAQLRSDGVPLSNAMTRELRGCPPAAAVMGGGEKDRVRRGGGTDGEAAMHSSGPTASDKDRNEEEMVPMTVATAKAPNQKREQTVDGNDGGTVEFAEVLQEVRGLVRRSSAGLPDGSAAAPISYAAAPLTPPRKQDASQPSSFSPLPLSRLPATAAWFDQIRDLCTLLDDMASNPSLDRGSRRRSSSTDSGADGEVENHDNQDAAGGEAGERVGRRSYTTTTTTATRERMSLNDNFHRSTQASTRPSSSATSSDTATAASGNDFSFADELFTSADEAEEGEREEERQQPPPQHAAPLSSSDPSGGPQHGVTGAASHSAPPPTVYSSIADEPSVQGSTSNDNTYFTQGSIPTFSTATPPSAPPTGSVIAAEAAGETTAPESAPASRELTHLTAFEDFWLERGDVTVSGTPSSELMGTRNARDVRLPAGREAEEETSRGAVTAAASAAAATTGEDRGGGRGAELRPSPSPHVSRGSAVRTPAARASAQRNQRPERQQRRSFPHGRGAFLRERYVYLLERHGEDPTNRSRRAAAAVIEGKANPKSTHRARLLEDSASKQHVRVPQESRARLLNYSAAARELRALCALMHTDLTLLTTLQELSKLLTSTAGGATGLPPWPTTRSSNIASQLSMSHFSESLTAATQLLLSVQEQEMMQTRMRNELHLRGVTRRETENTPVVTPALSAASSAAKPATMASLLLLSWQHPVNALGYAPLLAQVLSTSNATDSNTGAEQEDTNTQGKESQPARYLATVTPYLLAWQSQPTEDAASTLQCSTPFSLPLPVWAYVEAVTTELLEEARKLNALYELFVQLLVEATATTATAGGRGSIRGGTAERLLHYVRRSGRAVRIFTNTGVAGARLSTDNGLEKFVAPVSTHLLRSFDRLESRHLLNNVFHDVHISDVVARRQARKQQLQQQHKQRQQLSSSPSLSPSSRPPQPRPVVALQRRSSRATEGGGGGGGGTTATAATAASGDEEEVLDSFVLPPGTLSSSPALRSAAGVQWSMRDAEQQQQQQQQSGRSSTSAGRESSEATPRRSGNNNEEEEDDAPLPRRRDDGDSPPNPRGGGSTRRRTSRSDSTSSESRHVIIEGFVRYLTSGMDRLRGGSGRGGRSNEEEGRGGSSEGGSSPSSKAASQSHPPHQQHSGLTLDVPHTSSLLKEQDGRLEKATLNFALIRAVSSDLLTQALVEDVLCERGGLRAFAELRAMDVSRRHYFNAHAAAFTMQPTSSSLAAALHSNSVSATLTAGVQCRWQPVFQSTMCFCPVTRRRCLDPLVCGALLVLSPLPPQEIRYPVPDPETSTTDQNATHASPNTGAPPALAGSSPLPFSSTILALRSGLERAMSVRALGGGRPTPSTSVRRTEAGREGPASLPQPAVIVAGRTATTTTMRTVSAATPSPPPPPPLPNSTAAAVARAMAVPARADVVLSNFPASFLRRMRAASERVVMPRILTQTPTTLYSDSSVVAGESENNGEYDEEEEGDSEAVLMEGDEGLPAAAHRALRAVTLQLDSPPITRNLLLSPDALQARWLNPPTLLQCGHVVAHKTYLDLRTTARRTTRTAAPPTTTVVCCPYCSKITPAKDALTLSYLY</sequence>
<feature type="compositionally biased region" description="Low complexity" evidence="1">
    <location>
        <begin position="795"/>
        <end position="816"/>
    </location>
</feature>
<dbReference type="RefSeq" id="XP_015665232.1">
    <property type="nucleotide sequence ID" value="XM_015797224.1"/>
</dbReference>
<feature type="compositionally biased region" description="Acidic residues" evidence="1">
    <location>
        <begin position="368"/>
        <end position="377"/>
    </location>
</feature>
<keyword evidence="3" id="KW-1185">Reference proteome</keyword>
<evidence type="ECO:0000313" key="3">
    <source>
        <dbReference type="Proteomes" id="UP000037923"/>
    </source>
</evidence>
<feature type="compositionally biased region" description="Basic and acidic residues" evidence="1">
    <location>
        <begin position="782"/>
        <end position="793"/>
    </location>
</feature>
<feature type="region of interest" description="Disordered" evidence="1">
    <location>
        <begin position="1461"/>
        <end position="1637"/>
    </location>
</feature>
<feature type="compositionally biased region" description="Polar residues" evidence="1">
    <location>
        <begin position="215"/>
        <end position="230"/>
    </location>
</feature>
<feature type="region of interest" description="Disordered" evidence="1">
    <location>
        <begin position="1652"/>
        <end position="1701"/>
    </location>
</feature>
<gene>
    <name evidence="2" type="ORF">ABB37_00858</name>
</gene>
<feature type="compositionally biased region" description="Low complexity" evidence="1">
    <location>
        <begin position="1464"/>
        <end position="1486"/>
    </location>
</feature>
<dbReference type="Proteomes" id="UP000037923">
    <property type="component" value="Unassembled WGS sequence"/>
</dbReference>
<feature type="compositionally biased region" description="Basic and acidic residues" evidence="1">
    <location>
        <begin position="378"/>
        <end position="393"/>
    </location>
</feature>
<feature type="region of interest" description="Disordered" evidence="1">
    <location>
        <begin position="962"/>
        <end position="1058"/>
    </location>
</feature>
<feature type="compositionally biased region" description="Basic and acidic residues" evidence="1">
    <location>
        <begin position="974"/>
        <end position="991"/>
    </location>
</feature>
<accession>A0A0M9GBB5</accession>
<feature type="compositionally biased region" description="Gly residues" evidence="1">
    <location>
        <begin position="1507"/>
        <end position="1516"/>
    </location>
</feature>
<feature type="region of interest" description="Disordered" evidence="1">
    <location>
        <begin position="580"/>
        <end position="619"/>
    </location>
</feature>
<feature type="region of interest" description="Disordered" evidence="1">
    <location>
        <begin position="684"/>
        <end position="703"/>
    </location>
</feature>
<dbReference type="InterPro" id="IPR018247">
    <property type="entry name" value="EF_Hand_1_Ca_BS"/>
</dbReference>
<protein>
    <submittedName>
        <fullName evidence="2">Uncharacterized protein</fullName>
    </submittedName>
</protein>
<dbReference type="PROSITE" id="PS00018">
    <property type="entry name" value="EF_HAND_1"/>
    <property type="match status" value="1"/>
</dbReference>
<feature type="compositionally biased region" description="Polar residues" evidence="1">
    <location>
        <begin position="1850"/>
        <end position="1865"/>
    </location>
</feature>
<evidence type="ECO:0000256" key="1">
    <source>
        <dbReference type="SAM" id="MobiDB-lite"/>
    </source>
</evidence>
<dbReference type="OMA" id="RAWKRED"/>
<proteinExistence type="predicted"/>
<feature type="compositionally biased region" description="Basic residues" evidence="1">
    <location>
        <begin position="350"/>
        <end position="364"/>
    </location>
</feature>
<feature type="region of interest" description="Disordered" evidence="1">
    <location>
        <begin position="1842"/>
        <end position="1874"/>
    </location>
</feature>
<comment type="caution">
    <text evidence="2">The sequence shown here is derived from an EMBL/GenBank/DDBJ whole genome shotgun (WGS) entry which is preliminary data.</text>
</comment>
<feature type="compositionally biased region" description="Polar residues" evidence="1">
    <location>
        <begin position="889"/>
        <end position="905"/>
    </location>
</feature>
<dbReference type="OrthoDB" id="1933281at2759"/>
<feature type="region of interest" description="Disordered" evidence="1">
    <location>
        <begin position="349"/>
        <end position="437"/>
    </location>
</feature>